<dbReference type="FunFam" id="3.30.70.380:FF:000001">
    <property type="entry name" value="Phenylalanine--tRNA ligase beta subunit"/>
    <property type="match status" value="1"/>
</dbReference>
<dbReference type="FunFam" id="2.40.50.140:FF:000045">
    <property type="entry name" value="Phenylalanine--tRNA ligase beta subunit"/>
    <property type="match status" value="1"/>
</dbReference>
<keyword evidence="9 15" id="KW-0067">ATP-binding</keyword>
<keyword evidence="21" id="KW-1185">Reference proteome</keyword>
<evidence type="ECO:0000256" key="11">
    <source>
        <dbReference type="ARBA" id="ARBA00022884"/>
    </source>
</evidence>
<dbReference type="Pfam" id="PF17759">
    <property type="entry name" value="tRNA_synthFbeta"/>
    <property type="match status" value="1"/>
</dbReference>
<keyword evidence="4 15" id="KW-0963">Cytoplasm</keyword>
<evidence type="ECO:0000256" key="13">
    <source>
        <dbReference type="ARBA" id="ARBA00023146"/>
    </source>
</evidence>
<evidence type="ECO:0000256" key="6">
    <source>
        <dbReference type="ARBA" id="ARBA00022598"/>
    </source>
</evidence>
<keyword evidence="12 15" id="KW-0648">Protein biosynthesis</keyword>
<dbReference type="Pfam" id="PF03483">
    <property type="entry name" value="B3_4"/>
    <property type="match status" value="1"/>
</dbReference>
<keyword evidence="8 15" id="KW-0547">Nucleotide-binding</keyword>
<dbReference type="SMART" id="SM00896">
    <property type="entry name" value="FDX-ACB"/>
    <property type="match status" value="1"/>
</dbReference>
<dbReference type="SMART" id="SM00873">
    <property type="entry name" value="B3_4"/>
    <property type="match status" value="1"/>
</dbReference>
<evidence type="ECO:0000259" key="19">
    <source>
        <dbReference type="PROSITE" id="PS51483"/>
    </source>
</evidence>
<dbReference type="GO" id="GO:0000049">
    <property type="term" value="F:tRNA binding"/>
    <property type="evidence" value="ECO:0007669"/>
    <property type="project" value="UniProtKB-UniRule"/>
</dbReference>
<dbReference type="HAMAP" id="MF_00283">
    <property type="entry name" value="Phe_tRNA_synth_beta1"/>
    <property type="match status" value="1"/>
</dbReference>
<evidence type="ECO:0000256" key="3">
    <source>
        <dbReference type="ARBA" id="ARBA00011209"/>
    </source>
</evidence>
<keyword evidence="13 15" id="KW-0030">Aminoacyl-tRNA synthetase</keyword>
<dbReference type="AlphaFoldDB" id="A0A2P6MFA2"/>
<dbReference type="InterPro" id="IPR005146">
    <property type="entry name" value="B3/B4_tRNA-bd"/>
</dbReference>
<dbReference type="InterPro" id="IPR004532">
    <property type="entry name" value="Phe-tRNA-ligase_IIc_bsu_bact"/>
</dbReference>
<dbReference type="FunFam" id="3.30.930.10:FF:000022">
    <property type="entry name" value="Phenylalanine--tRNA ligase beta subunit"/>
    <property type="match status" value="1"/>
</dbReference>
<dbReference type="FunFam" id="3.30.56.10:FF:000002">
    <property type="entry name" value="Phenylalanine--tRNA ligase beta subunit"/>
    <property type="match status" value="1"/>
</dbReference>
<dbReference type="EC" id="6.1.1.20" evidence="15"/>
<dbReference type="NCBIfam" id="TIGR00472">
    <property type="entry name" value="pheT_bact"/>
    <property type="match status" value="1"/>
</dbReference>
<dbReference type="InterPro" id="IPR009061">
    <property type="entry name" value="DNA-bd_dom_put_sf"/>
</dbReference>
<dbReference type="Gene3D" id="3.50.40.10">
    <property type="entry name" value="Phenylalanyl-trna Synthetase, Chain B, domain 3"/>
    <property type="match status" value="1"/>
</dbReference>
<feature type="binding site" evidence="15">
    <location>
        <position position="471"/>
    </location>
    <ligand>
        <name>Mg(2+)</name>
        <dbReference type="ChEBI" id="CHEBI:18420"/>
        <note>shared with alpha subunit</note>
    </ligand>
</feature>
<feature type="binding site" evidence="15">
    <location>
        <position position="468"/>
    </location>
    <ligand>
        <name>Mg(2+)</name>
        <dbReference type="ChEBI" id="CHEBI:18420"/>
        <note>shared with alpha subunit</note>
    </ligand>
</feature>
<dbReference type="InterPro" id="IPR005121">
    <property type="entry name" value="Fdx_antiC-bd"/>
</dbReference>
<dbReference type="GO" id="GO:0006432">
    <property type="term" value="P:phenylalanyl-tRNA aminoacylation"/>
    <property type="evidence" value="ECO:0007669"/>
    <property type="project" value="UniProtKB-UniRule"/>
</dbReference>
<evidence type="ECO:0000256" key="8">
    <source>
        <dbReference type="ARBA" id="ARBA00022741"/>
    </source>
</evidence>
<evidence type="ECO:0000313" key="21">
    <source>
        <dbReference type="Proteomes" id="UP000243650"/>
    </source>
</evidence>
<dbReference type="SMART" id="SM00874">
    <property type="entry name" value="B5"/>
    <property type="match status" value="1"/>
</dbReference>
<dbReference type="CDD" id="cd02796">
    <property type="entry name" value="tRNA_bind_bactPheRS"/>
    <property type="match status" value="1"/>
</dbReference>
<dbReference type="InterPro" id="IPR020825">
    <property type="entry name" value="Phe-tRNA_synthase-like_B3/B4"/>
</dbReference>
<keyword evidence="11 16" id="KW-0694">RNA-binding</keyword>
<feature type="binding site" evidence="15">
    <location>
        <position position="462"/>
    </location>
    <ligand>
        <name>Mg(2+)</name>
        <dbReference type="ChEBI" id="CHEBI:18420"/>
        <note>shared with alpha subunit</note>
    </ligand>
</feature>
<comment type="catalytic activity">
    <reaction evidence="14 15">
        <text>tRNA(Phe) + L-phenylalanine + ATP = L-phenylalanyl-tRNA(Phe) + AMP + diphosphate + H(+)</text>
        <dbReference type="Rhea" id="RHEA:19413"/>
        <dbReference type="Rhea" id="RHEA-COMP:9668"/>
        <dbReference type="Rhea" id="RHEA-COMP:9699"/>
        <dbReference type="ChEBI" id="CHEBI:15378"/>
        <dbReference type="ChEBI" id="CHEBI:30616"/>
        <dbReference type="ChEBI" id="CHEBI:33019"/>
        <dbReference type="ChEBI" id="CHEBI:58095"/>
        <dbReference type="ChEBI" id="CHEBI:78442"/>
        <dbReference type="ChEBI" id="CHEBI:78531"/>
        <dbReference type="ChEBI" id="CHEBI:456215"/>
        <dbReference type="EC" id="6.1.1.20"/>
    </reaction>
</comment>
<dbReference type="CDD" id="cd00769">
    <property type="entry name" value="PheRS_beta_core"/>
    <property type="match status" value="1"/>
</dbReference>
<dbReference type="PROSITE" id="PS51483">
    <property type="entry name" value="B5"/>
    <property type="match status" value="1"/>
</dbReference>
<dbReference type="PANTHER" id="PTHR10947">
    <property type="entry name" value="PHENYLALANYL-TRNA SYNTHETASE BETA CHAIN AND LEUCINE-RICH REPEAT-CONTAINING PROTEIN 47"/>
    <property type="match status" value="1"/>
</dbReference>
<keyword evidence="5 16" id="KW-0820">tRNA-binding</keyword>
<dbReference type="InterPro" id="IPR041616">
    <property type="entry name" value="PheRS_beta_core"/>
</dbReference>
<dbReference type="GO" id="GO:0004826">
    <property type="term" value="F:phenylalanine-tRNA ligase activity"/>
    <property type="evidence" value="ECO:0007669"/>
    <property type="project" value="UniProtKB-UniRule"/>
</dbReference>
<dbReference type="RefSeq" id="WP_105959814.1">
    <property type="nucleotide sequence ID" value="NZ_PVNS01000011.1"/>
</dbReference>
<gene>
    <name evidence="15" type="primary">pheT</name>
    <name evidence="20" type="ORF">C6I21_12515</name>
</gene>
<dbReference type="InterPro" id="IPR045060">
    <property type="entry name" value="Phe-tRNA-ligase_IIc_bsu"/>
</dbReference>
<evidence type="ECO:0000313" key="20">
    <source>
        <dbReference type="EMBL" id="PRO64958.1"/>
    </source>
</evidence>
<dbReference type="Gene3D" id="3.30.70.380">
    <property type="entry name" value="Ferrodoxin-fold anticodon-binding domain"/>
    <property type="match status" value="1"/>
</dbReference>
<feature type="domain" description="TRNA-binding" evidence="17">
    <location>
        <begin position="40"/>
        <end position="155"/>
    </location>
</feature>
<sequence length="805" mass="88674">MLVSLKWLGEYVDISDLTAEELAEQLTLHGVEVDAVHSLGAEISNLTVGYVESCEPHPDADKLKLCRVDVGEEEPVQIVCGAPNVAEGQFVPVARVGGRLPGGMKIKRAKLRGQTSEGMICSLQELGFDGKVVPKKYNEGIYVFPEEMAAGMDAKDPLGLNDTVLELDLTPNRSDCLSMLGVAYEAAAVLNREVHIPEPRIVPVKEKAGSHVSVRVEDPSANPYYGATLIQGVKVGESPLWLQSVLMASGVRPLNNVVDITNYVLFEYGQPLHAFDFNRFGSDEVVVRRAEEDETMTTLDGEERTLSAKHLLITNGAKGTAVAGVMGGSDSEVEPETEMVLLEAAYFDPAVVRIAQKDLGIRSDSSIRFEKGVDPNRVVKAGERAASLIQQLTGAEVLAEPVEFDELNREEKDITISLERINQSLGTDMTSEEVTAILDRLQFESKEKKDVFTVTVPTRRQDISIEADIVEEVARLYGYDAIPTTLPNTPSTKGGLTQAQKQKRRIRRFLEGCGLHEAVSYSLTTPSRERAFITPDQKRVDVALPMSEDRSSLRTTLIPHLLEALSHNRNRSISSASLYEIGSVFHTTEEKVTVQPQEKTHLSAAWMGTWHEHSWQGEKKSVDFFVVKGIVEGLLAELHASAVFQPAPARPGMHPGRTADVLVDGEVIGFIGQLHPETGDSWSLPETYVMELDLGRLLERQSTEIRYEAVPRFPAVDRDIALVVDQHVPASKLEAVIQHYGAPLLKQTKLFDLYEGEHVEPGKKSAAFSLRYLNPEKTLTEEEVTEVHTRVLEGLQQETGAVLRA</sequence>
<dbReference type="Pfam" id="PF03147">
    <property type="entry name" value="FDX-ACB"/>
    <property type="match status" value="1"/>
</dbReference>
<feature type="domain" description="B5" evidence="19">
    <location>
        <begin position="409"/>
        <end position="484"/>
    </location>
</feature>
<dbReference type="GO" id="GO:0016740">
    <property type="term" value="F:transferase activity"/>
    <property type="evidence" value="ECO:0007669"/>
    <property type="project" value="UniProtKB-ARBA"/>
</dbReference>
<dbReference type="InterPro" id="IPR002547">
    <property type="entry name" value="tRNA-bd_dom"/>
</dbReference>
<evidence type="ECO:0000256" key="10">
    <source>
        <dbReference type="ARBA" id="ARBA00022842"/>
    </source>
</evidence>
<name>A0A2P6MFA2_ALKUR</name>
<evidence type="ECO:0000256" key="4">
    <source>
        <dbReference type="ARBA" id="ARBA00022490"/>
    </source>
</evidence>
<dbReference type="PROSITE" id="PS51447">
    <property type="entry name" value="FDX_ACB"/>
    <property type="match status" value="1"/>
</dbReference>
<dbReference type="SUPFAM" id="SSF55681">
    <property type="entry name" value="Class II aaRS and biotin synthetases"/>
    <property type="match status" value="1"/>
</dbReference>
<dbReference type="SUPFAM" id="SSF54991">
    <property type="entry name" value="Anticodon-binding domain of PheRS"/>
    <property type="match status" value="1"/>
</dbReference>
<dbReference type="FunFam" id="3.50.40.10:FF:000001">
    <property type="entry name" value="Phenylalanine--tRNA ligase beta subunit"/>
    <property type="match status" value="1"/>
</dbReference>
<dbReference type="InterPro" id="IPR036690">
    <property type="entry name" value="Fdx_antiC-bd_sf"/>
</dbReference>
<comment type="subcellular location">
    <subcellularLocation>
        <location evidence="1 15">Cytoplasm</location>
    </subcellularLocation>
</comment>
<comment type="caution">
    <text evidence="20">The sequence shown here is derived from an EMBL/GenBank/DDBJ whole genome shotgun (WGS) entry which is preliminary data.</text>
</comment>
<evidence type="ECO:0000259" key="17">
    <source>
        <dbReference type="PROSITE" id="PS50886"/>
    </source>
</evidence>
<comment type="cofactor">
    <cofactor evidence="15">
        <name>Mg(2+)</name>
        <dbReference type="ChEBI" id="CHEBI:18420"/>
    </cofactor>
    <text evidence="15">Binds 2 magnesium ions per tetramer.</text>
</comment>
<dbReference type="Gene3D" id="3.30.930.10">
    <property type="entry name" value="Bira Bifunctional Protein, Domain 2"/>
    <property type="match status" value="1"/>
</dbReference>
<evidence type="ECO:0000259" key="18">
    <source>
        <dbReference type="PROSITE" id="PS51447"/>
    </source>
</evidence>
<dbReference type="OrthoDB" id="9805455at2"/>
<evidence type="ECO:0000256" key="2">
    <source>
        <dbReference type="ARBA" id="ARBA00008653"/>
    </source>
</evidence>
<feature type="domain" description="FDX-ACB" evidence="18">
    <location>
        <begin position="711"/>
        <end position="804"/>
    </location>
</feature>
<evidence type="ECO:0000256" key="1">
    <source>
        <dbReference type="ARBA" id="ARBA00004496"/>
    </source>
</evidence>
<comment type="subunit">
    <text evidence="3 15">Tetramer of two alpha and two beta subunits.</text>
</comment>
<dbReference type="Pfam" id="PF03484">
    <property type="entry name" value="B5"/>
    <property type="match status" value="1"/>
</dbReference>
<dbReference type="NCBIfam" id="NF045760">
    <property type="entry name" value="YtpR"/>
    <property type="match status" value="1"/>
</dbReference>
<dbReference type="GO" id="GO:0009328">
    <property type="term" value="C:phenylalanine-tRNA ligase complex"/>
    <property type="evidence" value="ECO:0007669"/>
    <property type="project" value="TreeGrafter"/>
</dbReference>
<dbReference type="Pfam" id="PF01588">
    <property type="entry name" value="tRNA_bind"/>
    <property type="match status" value="1"/>
</dbReference>
<dbReference type="InterPro" id="IPR033714">
    <property type="entry name" value="tRNA_bind_bactPheRS"/>
</dbReference>
<dbReference type="InterPro" id="IPR012340">
    <property type="entry name" value="NA-bd_OB-fold"/>
</dbReference>
<evidence type="ECO:0000256" key="5">
    <source>
        <dbReference type="ARBA" id="ARBA00022555"/>
    </source>
</evidence>
<proteinExistence type="inferred from homology"/>
<feature type="binding site" evidence="15">
    <location>
        <position position="472"/>
    </location>
    <ligand>
        <name>Mg(2+)</name>
        <dbReference type="ChEBI" id="CHEBI:18420"/>
        <note>shared with alpha subunit</note>
    </ligand>
</feature>
<organism evidence="20 21">
    <name type="scientific">Alkalicoccus urumqiensis</name>
    <name type="common">Bacillus urumqiensis</name>
    <dbReference type="NCBI Taxonomy" id="1548213"/>
    <lineage>
        <taxon>Bacteria</taxon>
        <taxon>Bacillati</taxon>
        <taxon>Bacillota</taxon>
        <taxon>Bacilli</taxon>
        <taxon>Bacillales</taxon>
        <taxon>Bacillaceae</taxon>
        <taxon>Alkalicoccus</taxon>
    </lineage>
</organism>
<evidence type="ECO:0000256" key="16">
    <source>
        <dbReference type="PROSITE-ProRule" id="PRU00209"/>
    </source>
</evidence>
<dbReference type="Gene3D" id="3.30.56.10">
    <property type="match status" value="2"/>
</dbReference>
<dbReference type="GO" id="GO:0005524">
    <property type="term" value="F:ATP binding"/>
    <property type="evidence" value="ECO:0007669"/>
    <property type="project" value="UniProtKB-UniRule"/>
</dbReference>
<evidence type="ECO:0000256" key="15">
    <source>
        <dbReference type="HAMAP-Rule" id="MF_00283"/>
    </source>
</evidence>
<reference evidence="20 21" key="1">
    <citation type="submission" date="2018-03" db="EMBL/GenBank/DDBJ databases">
        <title>Bacillus urumqiensis sp. nov., a moderately haloalkaliphilic bacterium isolated from a salt lake.</title>
        <authorList>
            <person name="Zhao B."/>
            <person name="Liao Z."/>
        </authorList>
    </citation>
    <scope>NUCLEOTIDE SEQUENCE [LARGE SCALE GENOMIC DNA]</scope>
    <source>
        <strain evidence="20 21">BZ-SZ-XJ18</strain>
    </source>
</reference>
<dbReference type="PANTHER" id="PTHR10947:SF0">
    <property type="entry name" value="PHENYLALANINE--TRNA LIGASE BETA SUBUNIT"/>
    <property type="match status" value="1"/>
</dbReference>
<dbReference type="SUPFAM" id="SSF50249">
    <property type="entry name" value="Nucleic acid-binding proteins"/>
    <property type="match status" value="1"/>
</dbReference>
<evidence type="ECO:0000256" key="9">
    <source>
        <dbReference type="ARBA" id="ARBA00022840"/>
    </source>
</evidence>
<keyword evidence="6 15" id="KW-0436">Ligase</keyword>
<evidence type="ECO:0000256" key="14">
    <source>
        <dbReference type="ARBA" id="ARBA00049255"/>
    </source>
</evidence>
<dbReference type="PROSITE" id="PS50886">
    <property type="entry name" value="TRBD"/>
    <property type="match status" value="1"/>
</dbReference>
<dbReference type="GO" id="GO:0140096">
    <property type="term" value="F:catalytic activity, acting on a protein"/>
    <property type="evidence" value="ECO:0007669"/>
    <property type="project" value="UniProtKB-ARBA"/>
</dbReference>
<dbReference type="GO" id="GO:0000287">
    <property type="term" value="F:magnesium ion binding"/>
    <property type="evidence" value="ECO:0007669"/>
    <property type="project" value="UniProtKB-UniRule"/>
</dbReference>
<evidence type="ECO:0000256" key="7">
    <source>
        <dbReference type="ARBA" id="ARBA00022723"/>
    </source>
</evidence>
<protein>
    <recommendedName>
        <fullName evidence="15">Phenylalanine--tRNA ligase beta subunit</fullName>
        <ecNumber evidence="15">6.1.1.20</ecNumber>
    </recommendedName>
    <alternativeName>
        <fullName evidence="15">Phenylalanyl-tRNA synthetase beta subunit</fullName>
        <shortName evidence="15">PheRS</shortName>
    </alternativeName>
</protein>
<dbReference type="EMBL" id="PVNS01000011">
    <property type="protein sequence ID" value="PRO64958.1"/>
    <property type="molecule type" value="Genomic_DNA"/>
</dbReference>
<accession>A0A2P6MFA2</accession>
<dbReference type="SUPFAM" id="SSF56037">
    <property type="entry name" value="PheT/TilS domain"/>
    <property type="match status" value="1"/>
</dbReference>
<dbReference type="Gene3D" id="2.40.50.140">
    <property type="entry name" value="Nucleic acid-binding proteins"/>
    <property type="match status" value="1"/>
</dbReference>
<evidence type="ECO:0000256" key="12">
    <source>
        <dbReference type="ARBA" id="ARBA00022917"/>
    </source>
</evidence>
<dbReference type="SUPFAM" id="SSF46955">
    <property type="entry name" value="Putative DNA-binding domain"/>
    <property type="match status" value="1"/>
</dbReference>
<dbReference type="InterPro" id="IPR005147">
    <property type="entry name" value="tRNA_synthase_B5-dom"/>
</dbReference>
<keyword evidence="7 15" id="KW-0479">Metal-binding</keyword>
<comment type="similarity">
    <text evidence="2 15">Belongs to the phenylalanyl-tRNA synthetase beta subunit family. Type 1 subfamily.</text>
</comment>
<dbReference type="InterPro" id="IPR045864">
    <property type="entry name" value="aa-tRNA-synth_II/BPL/LPL"/>
</dbReference>
<dbReference type="Proteomes" id="UP000243650">
    <property type="component" value="Unassembled WGS sequence"/>
</dbReference>
<keyword evidence="10 15" id="KW-0460">Magnesium</keyword>